<protein>
    <recommendedName>
        <fullName evidence="3">DUF4932 domain-containing protein</fullName>
    </recommendedName>
</protein>
<reference evidence="1" key="1">
    <citation type="submission" date="2021-12" db="EMBL/GenBank/DDBJ databases">
        <title>Discovery of the Pendulisporaceae a myxobacterial family with distinct sporulation behavior and unique specialized metabolism.</title>
        <authorList>
            <person name="Garcia R."/>
            <person name="Popoff A."/>
            <person name="Bader C.D."/>
            <person name="Loehr J."/>
            <person name="Walesch S."/>
            <person name="Walt C."/>
            <person name="Boldt J."/>
            <person name="Bunk B."/>
            <person name="Haeckl F.J.F.P.J."/>
            <person name="Gunesch A.P."/>
            <person name="Birkelbach J."/>
            <person name="Nuebel U."/>
            <person name="Pietschmann T."/>
            <person name="Bach T."/>
            <person name="Mueller R."/>
        </authorList>
    </citation>
    <scope>NUCLEOTIDE SEQUENCE</scope>
    <source>
        <strain evidence="1">MSr11367</strain>
    </source>
</reference>
<dbReference type="EMBL" id="CP089983">
    <property type="protein sequence ID" value="WXB00570.1"/>
    <property type="molecule type" value="Genomic_DNA"/>
</dbReference>
<name>A0ABZ2KUA5_9BACT</name>
<evidence type="ECO:0008006" key="3">
    <source>
        <dbReference type="Google" id="ProtNLM"/>
    </source>
</evidence>
<accession>A0ABZ2KUA5</accession>
<organism evidence="1 2">
    <name type="scientific">Pendulispora rubella</name>
    <dbReference type="NCBI Taxonomy" id="2741070"/>
    <lineage>
        <taxon>Bacteria</taxon>
        <taxon>Pseudomonadati</taxon>
        <taxon>Myxococcota</taxon>
        <taxon>Myxococcia</taxon>
        <taxon>Myxococcales</taxon>
        <taxon>Sorangiineae</taxon>
        <taxon>Pendulisporaceae</taxon>
        <taxon>Pendulispora</taxon>
    </lineage>
</organism>
<sequence>MSDSQATSPGLDLRWGIAVVAILALLGTGCSGRSSAEPPRAIPMAPRPTLERDALIQGHRLRYALHLAEAPNLIYQLDCISGAALCAQPIYRELWATFQLDAADEAALARWKALRAKHGGELRRVDIPRPAQALLAPSGIFDLAERQRIAGLRARTPDAYQEAMALLSTDSDAQGLRDVLERFAPRFGEWWRQHGFAAGSVFFDGFRRLLGDSFLDSTIEKAAHFYEADLPPGTTFQIHVLVQPRSARKFHVAYQLEGDAAVEAPEDGTPESLIDVVAHELFHYLFFRMDPQRQAAFLADVCASDDPFAVASFGMLDEAVAAALGNGIVGRHYSSPEAFTAQVARGFIHYRAAGSLARELLPSMQDVLDRGTLVSSPEFRRVFRAAAQASYDGGRPRPIDYLHSHVSIAGPSFAGAAQRLRDASWAGFPNLREYASLDVEAKAFLTAHPFENVALFLQGPVPPSVLEELAPASKRALPAPLLTSGSRGFVYAAPRTAKSYLFLFVADDAKTMDDLVDRFAALPAGAGGVPVDRKK</sequence>
<keyword evidence="2" id="KW-1185">Reference proteome</keyword>
<evidence type="ECO:0000313" key="1">
    <source>
        <dbReference type="EMBL" id="WXB00570.1"/>
    </source>
</evidence>
<gene>
    <name evidence="1" type="ORF">LVJ94_27060</name>
</gene>
<evidence type="ECO:0000313" key="2">
    <source>
        <dbReference type="Proteomes" id="UP001374803"/>
    </source>
</evidence>
<proteinExistence type="predicted"/>
<dbReference type="RefSeq" id="WP_394830172.1">
    <property type="nucleotide sequence ID" value="NZ_CP089929.1"/>
</dbReference>
<dbReference type="Proteomes" id="UP001374803">
    <property type="component" value="Chromosome"/>
</dbReference>